<dbReference type="EMBL" id="SMKZ01000082">
    <property type="protein sequence ID" value="TDD96397.1"/>
    <property type="molecule type" value="Genomic_DNA"/>
</dbReference>
<reference evidence="1 2" key="1">
    <citation type="submission" date="2019-03" db="EMBL/GenBank/DDBJ databases">
        <title>Draft genome sequences of novel Actinobacteria.</title>
        <authorList>
            <person name="Sahin N."/>
            <person name="Ay H."/>
            <person name="Saygin H."/>
        </authorList>
    </citation>
    <scope>NUCLEOTIDE SEQUENCE [LARGE SCALE GENOMIC DNA]</scope>
    <source>
        <strain evidence="1 2">5K138</strain>
    </source>
</reference>
<protein>
    <submittedName>
        <fullName evidence="1">Ferric iron reductase</fullName>
    </submittedName>
</protein>
<dbReference type="InParanoid" id="A0A4V2YZA9"/>
<organism evidence="1 2">
    <name type="scientific">Jiangella asiatica</name>
    <dbReference type="NCBI Taxonomy" id="2530372"/>
    <lineage>
        <taxon>Bacteria</taxon>
        <taxon>Bacillati</taxon>
        <taxon>Actinomycetota</taxon>
        <taxon>Actinomycetes</taxon>
        <taxon>Jiangellales</taxon>
        <taxon>Jiangellaceae</taxon>
        <taxon>Jiangella</taxon>
    </lineage>
</organism>
<proteinExistence type="predicted"/>
<dbReference type="RefSeq" id="WP_131901755.1">
    <property type="nucleotide sequence ID" value="NZ_SMKZ01000082.1"/>
</dbReference>
<dbReference type="AlphaFoldDB" id="A0A4V2YZA9"/>
<gene>
    <name evidence="1" type="ORF">E1269_30460</name>
</gene>
<name>A0A4V2YZA9_9ACTN</name>
<dbReference type="OrthoDB" id="5179377at2"/>
<accession>A0A4V2YZA9</accession>
<comment type="caution">
    <text evidence="1">The sequence shown here is derived from an EMBL/GenBank/DDBJ whole genome shotgun (WGS) entry which is preliminary data.</text>
</comment>
<evidence type="ECO:0000313" key="1">
    <source>
        <dbReference type="EMBL" id="TDD96397.1"/>
    </source>
</evidence>
<evidence type="ECO:0000313" key="2">
    <source>
        <dbReference type="Proteomes" id="UP000294739"/>
    </source>
</evidence>
<dbReference type="Proteomes" id="UP000294739">
    <property type="component" value="Unassembled WGS sequence"/>
</dbReference>
<sequence>MPGVLTETALLSAAALRLERVHDTFGFATTVDDAATVDRPGPTGSTTHGGWTRLTDAITEPRTVQGWLGRIARATGGHRNVAASYLVLRLTGCVATPLIAAYLLEERGLPLDPPTTYVHAEHDQFDVLALTGGRIDDDVDAGAVALRLHRVLAPVIDTVAANAPYGVRTMWSSVADRLGGPTVLAASLGGLDPSTAWRRTQDVVDRLTDLGAPIRRRPRLVEVPWSGGLAVTSVKGTCCLKYVEHDLRPRDAAHSPAAFCGGCPYVDDGVRVAKRRAALERRPS</sequence>
<keyword evidence="2" id="KW-1185">Reference proteome</keyword>